<keyword evidence="11" id="KW-1185">Reference proteome</keyword>
<dbReference type="Gene3D" id="3.30.70.270">
    <property type="match status" value="2"/>
</dbReference>
<evidence type="ECO:0000256" key="6">
    <source>
        <dbReference type="ARBA" id="ARBA00022801"/>
    </source>
</evidence>
<dbReference type="GeneID" id="106806698"/>
<dbReference type="InterPro" id="IPR012337">
    <property type="entry name" value="RNaseH-like_sf"/>
</dbReference>
<dbReference type="PANTHER" id="PTHR37984">
    <property type="entry name" value="PROTEIN CBG26694"/>
    <property type="match status" value="1"/>
</dbReference>
<keyword evidence="6" id="KW-0378">Hydrolase</keyword>
<dbReference type="InterPro" id="IPR043128">
    <property type="entry name" value="Rev_trsase/Diguanyl_cyclase"/>
</dbReference>
<evidence type="ECO:0000256" key="3">
    <source>
        <dbReference type="ARBA" id="ARBA00022695"/>
    </source>
</evidence>
<organism evidence="11 12">
    <name type="scientific">Priapulus caudatus</name>
    <name type="common">Priapulid worm</name>
    <dbReference type="NCBI Taxonomy" id="37621"/>
    <lineage>
        <taxon>Eukaryota</taxon>
        <taxon>Metazoa</taxon>
        <taxon>Ecdysozoa</taxon>
        <taxon>Scalidophora</taxon>
        <taxon>Priapulida</taxon>
        <taxon>Priapulimorpha</taxon>
        <taxon>Priapulimorphida</taxon>
        <taxon>Priapulidae</taxon>
        <taxon>Priapulus</taxon>
    </lineage>
</organism>
<gene>
    <name evidence="12" type="primary">LOC106806698</name>
</gene>
<dbReference type="PANTHER" id="PTHR37984:SF11">
    <property type="entry name" value="INTEGRASE CATALYTIC DOMAIN-CONTAINING PROTEIN"/>
    <property type="match status" value="1"/>
</dbReference>
<dbReference type="InterPro" id="IPR043502">
    <property type="entry name" value="DNA/RNA_pol_sf"/>
</dbReference>
<dbReference type="InterPro" id="IPR050951">
    <property type="entry name" value="Retrovirus_Pol_polyprotein"/>
</dbReference>
<feature type="domain" description="Integrase catalytic" evidence="10">
    <location>
        <begin position="929"/>
        <end position="1080"/>
    </location>
</feature>
<evidence type="ECO:0000256" key="1">
    <source>
        <dbReference type="ARBA" id="ARBA00012493"/>
    </source>
</evidence>
<dbReference type="SMART" id="SM00343">
    <property type="entry name" value="ZnF_C2HC"/>
    <property type="match status" value="2"/>
</dbReference>
<dbReference type="SUPFAM" id="SSF53098">
    <property type="entry name" value="Ribonuclease H-like"/>
    <property type="match status" value="1"/>
</dbReference>
<dbReference type="InterPro" id="IPR041588">
    <property type="entry name" value="Integrase_H2C2"/>
</dbReference>
<dbReference type="InterPro" id="IPR001584">
    <property type="entry name" value="Integrase_cat-core"/>
</dbReference>
<dbReference type="CDD" id="cd09274">
    <property type="entry name" value="RNase_HI_RT_Ty3"/>
    <property type="match status" value="1"/>
</dbReference>
<dbReference type="InterPro" id="IPR001878">
    <property type="entry name" value="Znf_CCHC"/>
</dbReference>
<name>A0ABM1DW77_PRICU</name>
<evidence type="ECO:0000259" key="10">
    <source>
        <dbReference type="PROSITE" id="PS50994"/>
    </source>
</evidence>
<dbReference type="InterPro" id="IPR001969">
    <property type="entry name" value="Aspartic_peptidase_AS"/>
</dbReference>
<reference evidence="12" key="1">
    <citation type="submission" date="2025-08" db="UniProtKB">
        <authorList>
            <consortium name="RefSeq"/>
        </authorList>
    </citation>
    <scope>IDENTIFICATION</scope>
</reference>
<dbReference type="CDD" id="cd01647">
    <property type="entry name" value="RT_LTR"/>
    <property type="match status" value="1"/>
</dbReference>
<dbReference type="Gene3D" id="4.10.60.10">
    <property type="entry name" value="Zinc finger, CCHC-type"/>
    <property type="match status" value="1"/>
</dbReference>
<dbReference type="InterPro" id="IPR036397">
    <property type="entry name" value="RNaseH_sf"/>
</dbReference>
<dbReference type="InterPro" id="IPR000477">
    <property type="entry name" value="RT_dom"/>
</dbReference>
<dbReference type="Pfam" id="PF17921">
    <property type="entry name" value="Integrase_H2C2"/>
    <property type="match status" value="1"/>
</dbReference>
<dbReference type="Proteomes" id="UP000695022">
    <property type="component" value="Unplaced"/>
</dbReference>
<dbReference type="PROSITE" id="PS00141">
    <property type="entry name" value="ASP_PROTEASE"/>
    <property type="match status" value="1"/>
</dbReference>
<accession>A0ABM1DW77</accession>
<dbReference type="Pfam" id="PF00665">
    <property type="entry name" value="rve"/>
    <property type="match status" value="1"/>
</dbReference>
<dbReference type="Pfam" id="PF17917">
    <property type="entry name" value="RT_RNaseH"/>
    <property type="match status" value="1"/>
</dbReference>
<keyword evidence="2" id="KW-0808">Transferase</keyword>
<protein>
    <recommendedName>
        <fullName evidence="1">RNA-directed DNA polymerase</fullName>
        <ecNumber evidence="1">2.7.7.49</ecNumber>
    </recommendedName>
</protein>
<dbReference type="RefSeq" id="XP_014664198.1">
    <property type="nucleotide sequence ID" value="XM_014808712.1"/>
</dbReference>
<evidence type="ECO:0000256" key="4">
    <source>
        <dbReference type="ARBA" id="ARBA00022722"/>
    </source>
</evidence>
<proteinExistence type="predicted"/>
<evidence type="ECO:0000256" key="7">
    <source>
        <dbReference type="ARBA" id="ARBA00022918"/>
    </source>
</evidence>
<dbReference type="Pfam" id="PF00078">
    <property type="entry name" value="RVT_1"/>
    <property type="match status" value="1"/>
</dbReference>
<evidence type="ECO:0000256" key="5">
    <source>
        <dbReference type="ARBA" id="ARBA00022759"/>
    </source>
</evidence>
<sequence length="1159" mass="130949">MNLPQFERFSVHDEPATVGKRWAKYVKRLDKLFTAFAVTDANQQRALFLHYAGPEVSDIFDTLPDTARAYEQADHHAAVIEGTEATDTTVHAVRIRTSPAVYNQRQSQQRYPARFERRTCRNCGGGFPHMSKPCPAKGKTCHDCGKQNHFAKYCLSKHRPTAVKHIQASTSHDATVRDSVPDQQPPNPGQDEHYQFHVEARPMPKPTVTVNVDGTPINAVIDTGASVMMMSLRSFARLQPQPRLVPPSVPVYGYGNSTPLDVRGTFTAKVSYRSSSADTEIYVTSHDGDTLLNFATATALGLVELAYATSASPESVYPDRFTGIGKLNNYRYHIQADSSVSPVAIPHRRIPFHMRRKVEQKLDRLLELDIFEKVENTPTPWVSPITVVPKRDSEAIRICVDMRNVNTVIKRERHIIPTVDDLIASLNGATTFSKLDLNSGYHQIELDEESRQYTVFSTHVGLFRYKRLNFGISSASEIFQQAVQSTFHDLSGVLNISDDILVFGRSQAEHDARLEAVMQRLRKVNLTINPAKCVFGTDRVMYFGHVFAEQGISPDPRKVDAMNAVTEPQNISEMRSFLGMVNYCARFIPDLASISAPLRNLTKADVPWTWGPSETAAFSSIKELVSKHCTMVYFNPANQTEVIVDAGLHGLGAILVQHDSRTQSVVPIALASRSLTPVKQRYSQTEREALAVTWAIRHFHIYLYGGSFVVITDHKPLLAMFNNASSKPSIRIERWLMRLQAYDFEVKYHPGKLNPADYMSRHPQATHNAGISAEKEIAEQHVSFITAHAIPKTVTRDDIVSATGADDVLQYCMRAVQKDNWKDFLESADASLQSEYRSLHEVRDRLTVSEGNSMLLRDHRIVIPRSLRQRIIDIAHEGHQGITKTKALLREKVWFPSIDRLTERTVRDCLSCQMNAVEHAKEPLKMTELPQLPWSEVSVDFANLPSGEHMLVVIDDYSRFVEVEIVSSTAASLVIPKLDRIFSSFGVPTVVRTDNGPPFNRAEFSKFAQYLGFQHRKVTPRWPQANGEVERFMKTLKKVYRCAIAEHKCWKQEVYKFLSNYRATHSTTGVPPATLLFGRGVRTRLPETPSTSLQRRDDVDTFVRDRDQEKKQRMKSYADNRGKTRTSRIAVGDTVLVRRDGTVPKHQSPYLPQPYKVVR</sequence>
<keyword evidence="3" id="KW-0548">Nucleotidyltransferase</keyword>
<keyword evidence="4" id="KW-0540">Nuclease</keyword>
<dbReference type="Gene3D" id="3.10.10.10">
    <property type="entry name" value="HIV Type 1 Reverse Transcriptase, subunit A, domain 1"/>
    <property type="match status" value="1"/>
</dbReference>
<feature type="compositionally biased region" description="Basic and acidic residues" evidence="8">
    <location>
        <begin position="1106"/>
        <end position="1122"/>
    </location>
</feature>
<dbReference type="InterPro" id="IPR041373">
    <property type="entry name" value="RT_RNaseH"/>
</dbReference>
<dbReference type="SUPFAM" id="SSF50630">
    <property type="entry name" value="Acid proteases"/>
    <property type="match status" value="1"/>
</dbReference>
<dbReference type="Gene3D" id="3.30.420.10">
    <property type="entry name" value="Ribonuclease H-like superfamily/Ribonuclease H"/>
    <property type="match status" value="1"/>
</dbReference>
<keyword evidence="5" id="KW-0255">Endonuclease</keyword>
<feature type="region of interest" description="Disordered" evidence="8">
    <location>
        <begin position="168"/>
        <end position="193"/>
    </location>
</feature>
<dbReference type="PROSITE" id="PS50994">
    <property type="entry name" value="INTEGRASE"/>
    <property type="match status" value="1"/>
</dbReference>
<feature type="domain" description="Reverse transcriptase" evidence="9">
    <location>
        <begin position="369"/>
        <end position="547"/>
    </location>
</feature>
<dbReference type="PROSITE" id="PS50878">
    <property type="entry name" value="RT_POL"/>
    <property type="match status" value="1"/>
</dbReference>
<dbReference type="EC" id="2.7.7.49" evidence="1"/>
<evidence type="ECO:0000256" key="8">
    <source>
        <dbReference type="SAM" id="MobiDB-lite"/>
    </source>
</evidence>
<evidence type="ECO:0000313" key="12">
    <source>
        <dbReference type="RefSeq" id="XP_014664198.1"/>
    </source>
</evidence>
<dbReference type="InterPro" id="IPR021109">
    <property type="entry name" value="Peptidase_aspartic_dom_sf"/>
</dbReference>
<evidence type="ECO:0000313" key="11">
    <source>
        <dbReference type="Proteomes" id="UP000695022"/>
    </source>
</evidence>
<keyword evidence="7" id="KW-0695">RNA-directed DNA polymerase</keyword>
<dbReference type="Gene3D" id="2.40.70.10">
    <property type="entry name" value="Acid Proteases"/>
    <property type="match status" value="1"/>
</dbReference>
<dbReference type="SUPFAM" id="SSF56672">
    <property type="entry name" value="DNA/RNA polymerases"/>
    <property type="match status" value="1"/>
</dbReference>
<feature type="region of interest" description="Disordered" evidence="8">
    <location>
        <begin position="1106"/>
        <end position="1125"/>
    </location>
</feature>
<evidence type="ECO:0000256" key="2">
    <source>
        <dbReference type="ARBA" id="ARBA00022679"/>
    </source>
</evidence>
<evidence type="ECO:0000259" key="9">
    <source>
        <dbReference type="PROSITE" id="PS50878"/>
    </source>
</evidence>
<dbReference type="Gene3D" id="1.10.340.70">
    <property type="match status" value="1"/>
</dbReference>